<dbReference type="Gene3D" id="3.40.630.30">
    <property type="match status" value="1"/>
</dbReference>
<evidence type="ECO:0000313" key="2">
    <source>
        <dbReference type="EMBL" id="QES51330.1"/>
    </source>
</evidence>
<dbReference type="Proteomes" id="UP000325211">
    <property type="component" value="Chromosome"/>
</dbReference>
<protein>
    <submittedName>
        <fullName evidence="2">Amino acid acetyltransferase</fullName>
    </submittedName>
</protein>
<dbReference type="EMBL" id="CP029190">
    <property type="protein sequence ID" value="QES51330.1"/>
    <property type="molecule type" value="Genomic_DNA"/>
</dbReference>
<dbReference type="RefSeq" id="WP_150212428.1">
    <property type="nucleotide sequence ID" value="NZ_CP029190.1"/>
</dbReference>
<proteinExistence type="predicted"/>
<dbReference type="CDD" id="cd04301">
    <property type="entry name" value="NAT_SF"/>
    <property type="match status" value="1"/>
</dbReference>
<dbReference type="OrthoDB" id="4249167at2"/>
<dbReference type="AlphaFoldDB" id="A0A5P2D9U3"/>
<dbReference type="PROSITE" id="PS51186">
    <property type="entry name" value="GNAT"/>
    <property type="match status" value="1"/>
</dbReference>
<dbReference type="Pfam" id="PF13508">
    <property type="entry name" value="Acetyltransf_7"/>
    <property type="match status" value="1"/>
</dbReference>
<dbReference type="SUPFAM" id="SSF55729">
    <property type="entry name" value="Acyl-CoA N-acyltransferases (Nat)"/>
    <property type="match status" value="1"/>
</dbReference>
<gene>
    <name evidence="2" type="ORF">DEJ50_29310</name>
</gene>
<name>A0A5P2D9U3_STRVZ</name>
<dbReference type="GO" id="GO:0016747">
    <property type="term" value="F:acyltransferase activity, transferring groups other than amino-acyl groups"/>
    <property type="evidence" value="ECO:0007669"/>
    <property type="project" value="InterPro"/>
</dbReference>
<organism evidence="2 3">
    <name type="scientific">Streptomyces venezuelae</name>
    <dbReference type="NCBI Taxonomy" id="54571"/>
    <lineage>
        <taxon>Bacteria</taxon>
        <taxon>Bacillati</taxon>
        <taxon>Actinomycetota</taxon>
        <taxon>Actinomycetes</taxon>
        <taxon>Kitasatosporales</taxon>
        <taxon>Streptomycetaceae</taxon>
        <taxon>Streptomyces</taxon>
    </lineage>
</organism>
<feature type="domain" description="N-acetyltransferase" evidence="1">
    <location>
        <begin position="12"/>
        <end position="160"/>
    </location>
</feature>
<keyword evidence="2" id="KW-0808">Transferase</keyword>
<dbReference type="InterPro" id="IPR000182">
    <property type="entry name" value="GNAT_dom"/>
</dbReference>
<evidence type="ECO:0000313" key="3">
    <source>
        <dbReference type="Proteomes" id="UP000325211"/>
    </source>
</evidence>
<sequence length="168" mass="17633">MPLLPAPRPAELPVRPARPADAAALAALSRPFARTGALRERPEAVYAAHATDFMVWEAPDGTLDGCLGLQVYGADQAAGGPLPAGVLYNFCVTRRMQGQGVGALLLRAALTRANALSLTGLFTATTGSGALFLRYGFTPADASLAPEPWAGTLDPRRNARVLARRLRA</sequence>
<accession>A0A5P2D9U3</accession>
<evidence type="ECO:0000259" key="1">
    <source>
        <dbReference type="PROSITE" id="PS51186"/>
    </source>
</evidence>
<dbReference type="InterPro" id="IPR016181">
    <property type="entry name" value="Acyl_CoA_acyltransferase"/>
</dbReference>
<reference evidence="2 3" key="1">
    <citation type="submission" date="2018-05" db="EMBL/GenBank/DDBJ databases">
        <title>Streptomyces venezuelae.</title>
        <authorList>
            <person name="Kim W."/>
            <person name="Lee N."/>
            <person name="Cho B.-K."/>
        </authorList>
    </citation>
    <scope>NUCLEOTIDE SEQUENCE [LARGE SCALE GENOMIC DNA]</scope>
    <source>
        <strain evidence="2 3">ATCC 21782</strain>
    </source>
</reference>